<dbReference type="InterPro" id="IPR027417">
    <property type="entry name" value="P-loop_NTPase"/>
</dbReference>
<sequence>MHLVFPFPEFRPHQRYMIEMVYKGVSSGRTLLLEVPTGIGKTLGVAYTALMAMPRNKIDRLFMLTARTTGRQLILDSLAKLKPASDSDERITLCVRASGKRESL</sequence>
<dbReference type="Proteomes" id="UP000250744">
    <property type="component" value="Unassembled WGS sequence"/>
</dbReference>
<keyword evidence="3" id="KW-1185">Reference proteome</keyword>
<dbReference type="Gene3D" id="3.40.50.300">
    <property type="entry name" value="P-loop containing nucleotide triphosphate hydrolases"/>
    <property type="match status" value="1"/>
</dbReference>
<dbReference type="GO" id="GO:0003677">
    <property type="term" value="F:DNA binding"/>
    <property type="evidence" value="ECO:0007669"/>
    <property type="project" value="InterPro"/>
</dbReference>
<dbReference type="Pfam" id="PF04851">
    <property type="entry name" value="ResIII"/>
    <property type="match status" value="1"/>
</dbReference>
<organism evidence="2 3">
    <name type="scientific">Nitrincola tibetensis</name>
    <dbReference type="NCBI Taxonomy" id="2219697"/>
    <lineage>
        <taxon>Bacteria</taxon>
        <taxon>Pseudomonadati</taxon>
        <taxon>Pseudomonadota</taxon>
        <taxon>Gammaproteobacteria</taxon>
        <taxon>Oceanospirillales</taxon>
        <taxon>Oceanospirillaceae</taxon>
        <taxon>Nitrincola</taxon>
    </lineage>
</organism>
<dbReference type="GO" id="GO:0005524">
    <property type="term" value="F:ATP binding"/>
    <property type="evidence" value="ECO:0007669"/>
    <property type="project" value="InterPro"/>
</dbReference>
<accession>A0A364NS43</accession>
<protein>
    <recommendedName>
        <fullName evidence="1">Helicase/UvrB N-terminal domain-containing protein</fullName>
    </recommendedName>
</protein>
<name>A0A364NS43_9GAMM</name>
<comment type="caution">
    <text evidence="2">The sequence shown here is derived from an EMBL/GenBank/DDBJ whole genome shotgun (WGS) entry which is preliminary data.</text>
</comment>
<gene>
    <name evidence="2" type="ORF">DN062_02200</name>
</gene>
<feature type="domain" description="Helicase/UvrB N-terminal" evidence="1">
    <location>
        <begin position="9"/>
        <end position="86"/>
    </location>
</feature>
<dbReference type="AlphaFoldDB" id="A0A364NS43"/>
<evidence type="ECO:0000313" key="2">
    <source>
        <dbReference type="EMBL" id="RAU19906.1"/>
    </source>
</evidence>
<dbReference type="SUPFAM" id="SSF52540">
    <property type="entry name" value="P-loop containing nucleoside triphosphate hydrolases"/>
    <property type="match status" value="1"/>
</dbReference>
<dbReference type="GO" id="GO:0016787">
    <property type="term" value="F:hydrolase activity"/>
    <property type="evidence" value="ECO:0007669"/>
    <property type="project" value="InterPro"/>
</dbReference>
<reference evidence="2 3" key="1">
    <citation type="submission" date="2018-06" db="EMBL/GenBank/DDBJ databases">
        <title>Nitrincola tibetense sp. nov., isolated from Lake XuguoCo on Tibetan Plateau.</title>
        <authorList>
            <person name="Xing P."/>
        </authorList>
    </citation>
    <scope>NUCLEOTIDE SEQUENCE [LARGE SCALE GENOMIC DNA]</scope>
    <source>
        <strain evidence="3">xg18</strain>
    </source>
</reference>
<evidence type="ECO:0000313" key="3">
    <source>
        <dbReference type="Proteomes" id="UP000250744"/>
    </source>
</evidence>
<dbReference type="InterPro" id="IPR006935">
    <property type="entry name" value="Helicase/UvrB_N"/>
</dbReference>
<evidence type="ECO:0000259" key="1">
    <source>
        <dbReference type="Pfam" id="PF04851"/>
    </source>
</evidence>
<dbReference type="EMBL" id="QKRX01000001">
    <property type="protein sequence ID" value="RAU19906.1"/>
    <property type="molecule type" value="Genomic_DNA"/>
</dbReference>
<proteinExistence type="predicted"/>